<reference evidence="1 2" key="1">
    <citation type="journal article" date="2021" name="ISME Commun">
        <title>Automated analysis of genomic sequences facilitates high-throughput and comprehensive description of bacteria.</title>
        <authorList>
            <person name="Hitch T.C.A."/>
        </authorList>
    </citation>
    <scope>NUCLEOTIDE SEQUENCE [LARGE SCALE GENOMIC DNA]</scope>
    <source>
        <strain evidence="1 2">Sanger_03</strain>
    </source>
</reference>
<protein>
    <recommendedName>
        <fullName evidence="3">SynChlorMet cassette protein ScmC</fullName>
    </recommendedName>
</protein>
<dbReference type="Proteomes" id="UP001652431">
    <property type="component" value="Unassembled WGS sequence"/>
</dbReference>
<gene>
    <name evidence="1" type="ORF">OCV99_10140</name>
</gene>
<dbReference type="EMBL" id="JAOQJU010000011">
    <property type="protein sequence ID" value="MCU6686900.1"/>
    <property type="molecule type" value="Genomic_DNA"/>
</dbReference>
<keyword evidence="2" id="KW-1185">Reference proteome</keyword>
<proteinExistence type="predicted"/>
<name>A0ABT2RNC8_9FIRM</name>
<sequence>MKYQYDFSVAGISFRWITGMPLELEERYRAFLLEEPRTPEILYEVLTGRPSRDRRGERELYAGEFCRITEDGQYRYRTFPYSKVHKEREVTLVRRRECADQYRLYLPKEVQEDFKRAKNWSFYMAFEEMFYTRGRILLHAAYVETEEGAVLFSGPSGIGKSTQAQLWEQYGGGVTMNGDRAVLYEKEGRIFAAGSPYAGSSGVYRNYQSPVRAIVILSQGERNQIQKLKESRCILPLMRESTFAYMDEKMKKKQAELLFSAAEKIPVYTFQCRKDASAVEDLRRRFRQDGV</sequence>
<dbReference type="Gene3D" id="3.40.50.300">
    <property type="entry name" value="P-loop containing nucleotide triphosphate hydrolases"/>
    <property type="match status" value="1"/>
</dbReference>
<comment type="caution">
    <text evidence="1">The sequence shown here is derived from an EMBL/GenBank/DDBJ whole genome shotgun (WGS) entry which is preliminary data.</text>
</comment>
<evidence type="ECO:0000313" key="2">
    <source>
        <dbReference type="Proteomes" id="UP001652431"/>
    </source>
</evidence>
<accession>A0ABT2RNC8</accession>
<organism evidence="1 2">
    <name type="scientific">Dorea acetigenes</name>
    <dbReference type="NCBI Taxonomy" id="2981787"/>
    <lineage>
        <taxon>Bacteria</taxon>
        <taxon>Bacillati</taxon>
        <taxon>Bacillota</taxon>
        <taxon>Clostridia</taxon>
        <taxon>Lachnospirales</taxon>
        <taxon>Lachnospiraceae</taxon>
        <taxon>Dorea</taxon>
    </lineage>
</organism>
<dbReference type="InterPro" id="IPR027417">
    <property type="entry name" value="P-loop_NTPase"/>
</dbReference>
<evidence type="ECO:0008006" key="3">
    <source>
        <dbReference type="Google" id="ProtNLM"/>
    </source>
</evidence>
<dbReference type="SUPFAM" id="SSF53795">
    <property type="entry name" value="PEP carboxykinase-like"/>
    <property type="match status" value="1"/>
</dbReference>
<evidence type="ECO:0000313" key="1">
    <source>
        <dbReference type="EMBL" id="MCU6686900.1"/>
    </source>
</evidence>
<dbReference type="RefSeq" id="WP_158370302.1">
    <property type="nucleotide sequence ID" value="NZ_JAOQJU010000011.1"/>
</dbReference>